<dbReference type="Pfam" id="PF04879">
    <property type="entry name" value="Molybdop_Fe4S4"/>
    <property type="match status" value="1"/>
</dbReference>
<dbReference type="SUPFAM" id="SSF53706">
    <property type="entry name" value="Formate dehydrogenase/DMSO reductase, domains 1-3"/>
    <property type="match status" value="1"/>
</dbReference>
<dbReference type="PROSITE" id="PS00490">
    <property type="entry name" value="MOLYBDOPTERIN_PROK_2"/>
    <property type="match status" value="1"/>
</dbReference>
<dbReference type="Gene3D" id="2.40.40.20">
    <property type="match status" value="1"/>
</dbReference>
<dbReference type="Proteomes" id="UP000248798">
    <property type="component" value="Unassembled WGS sequence"/>
</dbReference>
<dbReference type="OrthoDB" id="9810782at2"/>
<dbReference type="GO" id="GO:0046872">
    <property type="term" value="F:metal ion binding"/>
    <property type="evidence" value="ECO:0007669"/>
    <property type="project" value="UniProtKB-KW"/>
</dbReference>
<gene>
    <name evidence="10" type="ORF">DO021_04450</name>
    <name evidence="9" type="ORF">EYB58_00715</name>
</gene>
<keyword evidence="7" id="KW-0411">Iron-sulfur</keyword>
<dbReference type="Proteomes" id="UP000293902">
    <property type="component" value="Chromosome"/>
</dbReference>
<dbReference type="PROSITE" id="PS51669">
    <property type="entry name" value="4FE4S_MOW_BIS_MGD"/>
    <property type="match status" value="1"/>
</dbReference>
<dbReference type="PANTHER" id="PTHR43742">
    <property type="entry name" value="TRIMETHYLAMINE-N-OXIDE REDUCTASE"/>
    <property type="match status" value="1"/>
</dbReference>
<dbReference type="EMBL" id="CP036313">
    <property type="protein sequence ID" value="QBH11569.1"/>
    <property type="molecule type" value="Genomic_DNA"/>
</dbReference>
<dbReference type="GO" id="GO:0016491">
    <property type="term" value="F:oxidoreductase activity"/>
    <property type="evidence" value="ECO:0007669"/>
    <property type="project" value="UniProtKB-KW"/>
</dbReference>
<sequence>MWKPAVCTKDCPDTCGLLAKVEDGRITKIKADPDHPFTQGFICRKAKFFPEHVHNEKRILTPLKRKGPKGSGRFEPVGWDAALDAIAGQIQKVVKAHGPEAILPYFYAGHMGIVHRNAGQAFFHKLGASRLLLTICGPAATEGFKTTLGSGPSTDIESSVDSDFIIIWGSNTLTTNIHAWSFFLKARKKGARIVVIDPYRTITAQKADFHLMVKPGTDAALALGIMNILIQENLVKKTFIKEQTIGYEQLVLRAAEYPLEKTAEICGVSTRDIENLARSYGKAKAPFIRTGWGPARQLRGAMAMRTIACLPALVGAFDTTGGGITRSLGGGPSDITRLTRPDLCPEDTRIINMVELGNALTRLNDPPVKLFYNFMSNPAAVAPQSDLVHTGLAREDLFVVVHELFMTDTAKMADIILPSASFLEMTDIYKSYGHNYLRLAKSVIPPVGQSRTNLAIFQALAKRMGFKEEVFRISEDEFIKGFLEDSHPSLKGVDTKALMQGKAVRLNIAFNPYAKGFNTPSGKVEFFSQAWQDKGLDPLPCGQVWRDPQGDDTYPLELITPPHPLFLNSAFNEIAKIRTLVGRPTLLIHPDDAAARHIVQDAPVRVFNARGECRLDAKITTDTRPGLVVAEGIHWPQFMDQGKGINQLTSQRLTDQGETCAFHCSRVEVIP</sequence>
<evidence type="ECO:0000256" key="6">
    <source>
        <dbReference type="ARBA" id="ARBA00023004"/>
    </source>
</evidence>
<dbReference type="Pfam" id="PF00384">
    <property type="entry name" value="Molybdopterin"/>
    <property type="match status" value="1"/>
</dbReference>
<dbReference type="PANTHER" id="PTHR43742:SF6">
    <property type="entry name" value="OXIDOREDUCTASE YYAE-RELATED"/>
    <property type="match status" value="1"/>
</dbReference>
<keyword evidence="5" id="KW-0560">Oxidoreductase</keyword>
<dbReference type="InterPro" id="IPR006657">
    <property type="entry name" value="MoPterin_dinucl-bd_dom"/>
</dbReference>
<dbReference type="Gene3D" id="3.30.2070.10">
    <property type="entry name" value="Formate dehydrogenase/DMSO reductase"/>
    <property type="match status" value="1"/>
</dbReference>
<dbReference type="Pfam" id="PF01568">
    <property type="entry name" value="Molydop_binding"/>
    <property type="match status" value="1"/>
</dbReference>
<evidence type="ECO:0000313" key="11">
    <source>
        <dbReference type="Proteomes" id="UP000248798"/>
    </source>
</evidence>
<organism evidence="10 11">
    <name type="scientific">Desulfobacter hydrogenophilus</name>
    <dbReference type="NCBI Taxonomy" id="2291"/>
    <lineage>
        <taxon>Bacteria</taxon>
        <taxon>Pseudomonadati</taxon>
        <taxon>Thermodesulfobacteriota</taxon>
        <taxon>Desulfobacteria</taxon>
        <taxon>Desulfobacterales</taxon>
        <taxon>Desulfobacteraceae</taxon>
        <taxon>Desulfobacter</taxon>
    </lineage>
</organism>
<evidence type="ECO:0000259" key="8">
    <source>
        <dbReference type="PROSITE" id="PS51669"/>
    </source>
</evidence>
<dbReference type="InterPro" id="IPR006655">
    <property type="entry name" value="Mopterin_OxRdtase_prok_CS"/>
</dbReference>
<keyword evidence="3" id="KW-0500">Molybdenum</keyword>
<dbReference type="Gene3D" id="2.20.25.90">
    <property type="entry name" value="ADC-like domains"/>
    <property type="match status" value="1"/>
</dbReference>
<evidence type="ECO:0000256" key="3">
    <source>
        <dbReference type="ARBA" id="ARBA00022505"/>
    </source>
</evidence>
<dbReference type="InterPro" id="IPR006963">
    <property type="entry name" value="Mopterin_OxRdtase_4Fe-4S_dom"/>
</dbReference>
<proteinExistence type="inferred from homology"/>
<dbReference type="InterPro" id="IPR006656">
    <property type="entry name" value="Mopterin_OxRdtase"/>
</dbReference>
<keyword evidence="12" id="KW-1185">Reference proteome</keyword>
<dbReference type="InterPro" id="IPR050612">
    <property type="entry name" value="Prok_Mopterin_Oxidored"/>
</dbReference>
<evidence type="ECO:0000256" key="4">
    <source>
        <dbReference type="ARBA" id="ARBA00022723"/>
    </source>
</evidence>
<evidence type="ECO:0000313" key="9">
    <source>
        <dbReference type="EMBL" id="QBH11569.1"/>
    </source>
</evidence>
<evidence type="ECO:0000256" key="7">
    <source>
        <dbReference type="ARBA" id="ARBA00023014"/>
    </source>
</evidence>
<accession>A0A328FJG0</accession>
<dbReference type="InterPro" id="IPR037920">
    <property type="entry name" value="YoaE_C"/>
</dbReference>
<feature type="domain" description="4Fe-4S Mo/W bis-MGD-type" evidence="8">
    <location>
        <begin position="1"/>
        <end position="57"/>
    </location>
</feature>
<dbReference type="SUPFAM" id="SSF50692">
    <property type="entry name" value="ADC-like"/>
    <property type="match status" value="1"/>
</dbReference>
<evidence type="ECO:0000313" key="10">
    <source>
        <dbReference type="EMBL" id="RAM03117.1"/>
    </source>
</evidence>
<reference evidence="9 12" key="2">
    <citation type="submission" date="2019-02" db="EMBL/GenBank/DDBJ databases">
        <title>Complete genome sequence of Desulfobacter hydrogenophilus AcRS1.</title>
        <authorList>
            <person name="Marietou A."/>
            <person name="Lund M.B."/>
            <person name="Marshall I.P.G."/>
            <person name="Schreiber L."/>
            <person name="Jorgensen B."/>
        </authorList>
    </citation>
    <scope>NUCLEOTIDE SEQUENCE [LARGE SCALE GENOMIC DNA]</scope>
    <source>
        <strain evidence="9 12">AcRS1</strain>
    </source>
</reference>
<evidence type="ECO:0000256" key="5">
    <source>
        <dbReference type="ARBA" id="ARBA00023002"/>
    </source>
</evidence>
<dbReference type="AlphaFoldDB" id="A0A328FJG0"/>
<keyword evidence="6" id="KW-0408">Iron</keyword>
<dbReference type="Gene3D" id="3.40.50.740">
    <property type="match status" value="1"/>
</dbReference>
<evidence type="ECO:0000313" key="12">
    <source>
        <dbReference type="Proteomes" id="UP000293902"/>
    </source>
</evidence>
<reference evidence="10 11" key="1">
    <citation type="submission" date="2018-06" db="EMBL/GenBank/DDBJ databases">
        <title>Complete Genome Sequence of Desulfobacter hydrogenophilus (DSM3380).</title>
        <authorList>
            <person name="Marietou A."/>
            <person name="Schreiber L."/>
            <person name="Marshall I."/>
            <person name="Jorgensen B."/>
        </authorList>
    </citation>
    <scope>NUCLEOTIDE SEQUENCE [LARGE SCALE GENOMIC DNA]</scope>
    <source>
        <strain evidence="10 11">DSM 3380</strain>
    </source>
</reference>
<name>A0A328FJG0_9BACT</name>
<dbReference type="GO" id="GO:0043546">
    <property type="term" value="F:molybdopterin cofactor binding"/>
    <property type="evidence" value="ECO:0007669"/>
    <property type="project" value="InterPro"/>
</dbReference>
<comment type="similarity">
    <text evidence="2">Belongs to the prokaryotic molybdopterin-containing oxidoreductase family.</text>
</comment>
<comment type="cofactor">
    <cofactor evidence="1">
        <name>Mo-bis(molybdopterin guanine dinucleotide)</name>
        <dbReference type="ChEBI" id="CHEBI:60539"/>
    </cofactor>
</comment>
<evidence type="ECO:0000256" key="2">
    <source>
        <dbReference type="ARBA" id="ARBA00010312"/>
    </source>
</evidence>
<evidence type="ECO:0000256" key="1">
    <source>
        <dbReference type="ARBA" id="ARBA00001942"/>
    </source>
</evidence>
<dbReference type="SMART" id="SM00926">
    <property type="entry name" value="Molybdop_Fe4S4"/>
    <property type="match status" value="1"/>
</dbReference>
<dbReference type="InterPro" id="IPR009010">
    <property type="entry name" value="Asp_de-COase-like_dom_sf"/>
</dbReference>
<protein>
    <submittedName>
        <fullName evidence="10">Molybdopterin oxidoreductase family protein</fullName>
    </submittedName>
</protein>
<dbReference type="CDD" id="cd02766">
    <property type="entry name" value="MopB_3"/>
    <property type="match status" value="1"/>
</dbReference>
<dbReference type="Gene3D" id="3.40.228.10">
    <property type="entry name" value="Dimethylsulfoxide Reductase, domain 2"/>
    <property type="match status" value="1"/>
</dbReference>
<dbReference type="EMBL" id="QLNI01000007">
    <property type="protein sequence ID" value="RAM03117.1"/>
    <property type="molecule type" value="Genomic_DNA"/>
</dbReference>
<dbReference type="CDD" id="cd02786">
    <property type="entry name" value="MopB_CT_3"/>
    <property type="match status" value="1"/>
</dbReference>
<keyword evidence="4" id="KW-0479">Metal-binding</keyword>
<dbReference type="GO" id="GO:0051536">
    <property type="term" value="F:iron-sulfur cluster binding"/>
    <property type="evidence" value="ECO:0007669"/>
    <property type="project" value="UniProtKB-KW"/>
</dbReference>
<dbReference type="RefSeq" id="WP_111954126.1">
    <property type="nucleotide sequence ID" value="NZ_CP036313.1"/>
</dbReference>